<name>A0A919JD47_9ACTN</name>
<feature type="domain" description="SnoaL-like" evidence="1">
    <location>
        <begin position="8"/>
        <end position="109"/>
    </location>
</feature>
<dbReference type="RefSeq" id="WP_203763170.1">
    <property type="nucleotide sequence ID" value="NZ_BOMQ01000007.1"/>
</dbReference>
<dbReference type="GO" id="GO:0016853">
    <property type="term" value="F:isomerase activity"/>
    <property type="evidence" value="ECO:0007669"/>
    <property type="project" value="UniProtKB-KW"/>
</dbReference>
<dbReference type="Proteomes" id="UP000647172">
    <property type="component" value="Unassembled WGS sequence"/>
</dbReference>
<dbReference type="InterPro" id="IPR037401">
    <property type="entry name" value="SnoaL-like"/>
</dbReference>
<dbReference type="EMBL" id="BOMQ01000007">
    <property type="protein sequence ID" value="GIE46707.1"/>
    <property type="molecule type" value="Genomic_DNA"/>
</dbReference>
<dbReference type="Pfam" id="PF12680">
    <property type="entry name" value="SnoaL_2"/>
    <property type="match status" value="1"/>
</dbReference>
<dbReference type="SUPFAM" id="SSF54427">
    <property type="entry name" value="NTF2-like"/>
    <property type="match status" value="1"/>
</dbReference>
<evidence type="ECO:0000259" key="1">
    <source>
        <dbReference type="Pfam" id="PF12680"/>
    </source>
</evidence>
<protein>
    <submittedName>
        <fullName evidence="2">Isomerase</fullName>
    </submittedName>
</protein>
<dbReference type="InterPro" id="IPR032710">
    <property type="entry name" value="NTF2-like_dom_sf"/>
</dbReference>
<organism evidence="2 3">
    <name type="scientific">Actinoplanes nipponensis</name>
    <dbReference type="NCBI Taxonomy" id="135950"/>
    <lineage>
        <taxon>Bacteria</taxon>
        <taxon>Bacillati</taxon>
        <taxon>Actinomycetota</taxon>
        <taxon>Actinomycetes</taxon>
        <taxon>Micromonosporales</taxon>
        <taxon>Micromonosporaceae</taxon>
        <taxon>Actinoplanes</taxon>
    </lineage>
</organism>
<gene>
    <name evidence="2" type="ORF">Ani05nite_02410</name>
</gene>
<evidence type="ECO:0000313" key="2">
    <source>
        <dbReference type="EMBL" id="GIE46707.1"/>
    </source>
</evidence>
<dbReference type="AlphaFoldDB" id="A0A919JD47"/>
<accession>A0A919JD47</accession>
<proteinExistence type="predicted"/>
<keyword evidence="3" id="KW-1185">Reference proteome</keyword>
<sequence length="123" mass="12975">MSDFEAVVQHYLAAWNETDPGRRRAAVADVFADDVRYVDPVAAVAGHAALDGLIGAVQGQFPGYVFTPGGPVDAHHEQARFTWHLGPAGQEPVVAGFDVAELGPDGRIRTVLGFIDRAPAALG</sequence>
<evidence type="ECO:0000313" key="3">
    <source>
        <dbReference type="Proteomes" id="UP000647172"/>
    </source>
</evidence>
<keyword evidence="2" id="KW-0413">Isomerase</keyword>
<reference evidence="2" key="1">
    <citation type="submission" date="2021-01" db="EMBL/GenBank/DDBJ databases">
        <title>Whole genome shotgun sequence of Actinoplanes nipponensis NBRC 14063.</title>
        <authorList>
            <person name="Komaki H."/>
            <person name="Tamura T."/>
        </authorList>
    </citation>
    <scope>NUCLEOTIDE SEQUENCE</scope>
    <source>
        <strain evidence="2">NBRC 14063</strain>
    </source>
</reference>
<dbReference type="Gene3D" id="3.10.450.50">
    <property type="match status" value="1"/>
</dbReference>
<comment type="caution">
    <text evidence="2">The sequence shown here is derived from an EMBL/GenBank/DDBJ whole genome shotgun (WGS) entry which is preliminary data.</text>
</comment>